<dbReference type="PANTHER" id="PTHR16469:SF51">
    <property type="entry name" value="TRANSCRIPTION FACTOR TAU 55 KDA SUBUNIT"/>
    <property type="match status" value="1"/>
</dbReference>
<protein>
    <submittedName>
        <fullName evidence="2">TFC7</fullName>
    </submittedName>
</protein>
<feature type="region of interest" description="Disordered" evidence="1">
    <location>
        <begin position="17"/>
        <end position="37"/>
    </location>
</feature>
<dbReference type="EMBL" id="JAGSYN010000054">
    <property type="protein sequence ID" value="KAG7665033.1"/>
    <property type="molecule type" value="Genomic_DNA"/>
</dbReference>
<name>A0A8J5QRD7_9ASCO</name>
<dbReference type="FunFam" id="3.40.50.1240:FF:000034">
    <property type="entry name" value="Transcription factor TFIIIC subunit"/>
    <property type="match status" value="1"/>
</dbReference>
<organism evidence="2 3">
    <name type="scientific">[Candida] subhashii</name>
    <dbReference type="NCBI Taxonomy" id="561895"/>
    <lineage>
        <taxon>Eukaryota</taxon>
        <taxon>Fungi</taxon>
        <taxon>Dikarya</taxon>
        <taxon>Ascomycota</taxon>
        <taxon>Saccharomycotina</taxon>
        <taxon>Pichiomycetes</taxon>
        <taxon>Debaryomycetaceae</taxon>
        <taxon>Spathaspora</taxon>
    </lineage>
</organism>
<dbReference type="RefSeq" id="XP_049265265.1">
    <property type="nucleotide sequence ID" value="XM_049405094.1"/>
</dbReference>
<dbReference type="OrthoDB" id="414418at2759"/>
<keyword evidence="3" id="KW-1185">Reference proteome</keyword>
<evidence type="ECO:0000256" key="1">
    <source>
        <dbReference type="SAM" id="MobiDB-lite"/>
    </source>
</evidence>
<dbReference type="PANTHER" id="PTHR16469">
    <property type="entry name" value="UBIQUITIN-ASSOCIATED AND SH3 DOMAIN-CONTAINING BA-RELATED"/>
    <property type="match status" value="1"/>
</dbReference>
<feature type="region of interest" description="Disordered" evidence="1">
    <location>
        <begin position="444"/>
        <end position="503"/>
    </location>
</feature>
<dbReference type="SMART" id="SM00855">
    <property type="entry name" value="PGAM"/>
    <property type="match status" value="1"/>
</dbReference>
<dbReference type="PIRSF" id="PIRSF036802">
    <property type="entry name" value="Tau55_TFC7"/>
    <property type="match status" value="1"/>
</dbReference>
<gene>
    <name evidence="2" type="ORF">J8A68_001441</name>
</gene>
<dbReference type="InterPro" id="IPR014623">
    <property type="entry name" value="Tfc7/tau55"/>
</dbReference>
<accession>A0A8J5QRD7</accession>
<dbReference type="Proteomes" id="UP000694255">
    <property type="component" value="Unassembled WGS sequence"/>
</dbReference>
<proteinExistence type="predicted"/>
<dbReference type="AlphaFoldDB" id="A0A8J5QRD7"/>
<dbReference type="Pfam" id="PF00300">
    <property type="entry name" value="His_Phos_1"/>
    <property type="match status" value="1"/>
</dbReference>
<evidence type="ECO:0000313" key="3">
    <source>
        <dbReference type="Proteomes" id="UP000694255"/>
    </source>
</evidence>
<comment type="caution">
    <text evidence="2">The sequence shown here is derived from an EMBL/GenBank/DDBJ whole genome shotgun (WGS) entry which is preliminary data.</text>
</comment>
<dbReference type="GeneID" id="73468242"/>
<dbReference type="InterPro" id="IPR051710">
    <property type="entry name" value="Phosphatase_SH3-domain"/>
</dbReference>
<feature type="compositionally biased region" description="Low complexity" evidence="1">
    <location>
        <begin position="492"/>
        <end position="503"/>
    </location>
</feature>
<dbReference type="GO" id="GO:0016791">
    <property type="term" value="F:phosphatase activity"/>
    <property type="evidence" value="ECO:0007669"/>
    <property type="project" value="UniProtKB-ARBA"/>
</dbReference>
<feature type="compositionally biased region" description="Acidic residues" evidence="1">
    <location>
        <begin position="452"/>
        <end position="466"/>
    </location>
</feature>
<dbReference type="InterPro" id="IPR013078">
    <property type="entry name" value="His_Pase_superF_clade-1"/>
</dbReference>
<reference evidence="2 3" key="1">
    <citation type="journal article" date="2021" name="DNA Res.">
        <title>Genome analysis of Candida subhashii reveals its hybrid nature and dual mitochondrial genome conformations.</title>
        <authorList>
            <person name="Mixao V."/>
            <person name="Hegedusova E."/>
            <person name="Saus E."/>
            <person name="Pryszcz L.P."/>
            <person name="Cillingova A."/>
            <person name="Nosek J."/>
            <person name="Gabaldon T."/>
        </authorList>
    </citation>
    <scope>NUCLEOTIDE SEQUENCE [LARGE SCALE GENOMIC DNA]</scope>
    <source>
        <strain evidence="2 3">CBS 10753</strain>
    </source>
</reference>
<sequence>MTIKQIYIARHGYRANWAPPPHPPNPTGIDSDPPLAPHGVAQSKQLAAYLHSLPSIDRPQFILSSPFYRCLETCQPICDMLGIQVAIDRGISEWFRKKRKTKPIPADYDQLKEFFGPKMFVPEGEWPRDTAVGVVPDVTGETFHDIFERVKRFWEKFVPVFESKYPDIENILVITHAASAIALGSVLLKLNSVTDYIDDNQTMIRCGACSVSKYIRDDNDNDQNQKWKIVMNGNCEFLTMGEEMHWDFAMGVEAGSADDVKMRQAKAADAEAKAKLKQLGVEQVDEPSTNQSETVTELATGADGDINNEEFENFYITIDVPMFGKKEGLEEMNRTSAPISTTPRSKINVIKPSAQLQFTDINHPNPLIKISNNIISPSEAGAGGPGSTNGNTEVVNTSAIIDGKIFEMGWKSLVGTDLVFDDYGELIGTVKEHLVHNDRVKIVPNDSGIKDEDSEEEEEEYDDEMVSEEKDTQSQFLKRAIKSAKRKEGASTTANTTVDTTMN</sequence>
<dbReference type="CDD" id="cd07067">
    <property type="entry name" value="HP_PGM_like"/>
    <property type="match status" value="1"/>
</dbReference>
<evidence type="ECO:0000313" key="2">
    <source>
        <dbReference type="EMBL" id="KAG7665033.1"/>
    </source>
</evidence>